<dbReference type="Pfam" id="PF02485">
    <property type="entry name" value="Branch"/>
    <property type="match status" value="1"/>
</dbReference>
<proteinExistence type="predicted"/>
<name>A0A1E5VVD0_9POAL</name>
<keyword evidence="7" id="KW-1185">Reference proteome</keyword>
<evidence type="ECO:0000256" key="1">
    <source>
        <dbReference type="ARBA" id="ARBA00004606"/>
    </source>
</evidence>
<dbReference type="PANTHER" id="PTHR31042">
    <property type="entry name" value="CORE-2/I-BRANCHING BETA-1,6-N-ACETYLGLUCOSAMINYLTRANSFERASE FAMILY PROTEIN-RELATED"/>
    <property type="match status" value="1"/>
</dbReference>
<keyword evidence="4" id="KW-0472">Membrane</keyword>
<keyword evidence="3" id="KW-0808">Transferase</keyword>
<dbReference type="EMBL" id="LWDX02028548">
    <property type="protein sequence ID" value="OEL29075.1"/>
    <property type="molecule type" value="Genomic_DNA"/>
</dbReference>
<comment type="subcellular location">
    <subcellularLocation>
        <location evidence="1">Membrane</location>
        <topology evidence="1">Single-pass type II membrane protein</topology>
    </subcellularLocation>
</comment>
<keyword evidence="2" id="KW-0328">Glycosyltransferase</keyword>
<dbReference type="InterPro" id="IPR003406">
    <property type="entry name" value="Glyco_trans_14"/>
</dbReference>
<protein>
    <recommendedName>
        <fullName evidence="8">Glycosyltransferase BC10</fullName>
    </recommendedName>
</protein>
<evidence type="ECO:0000256" key="3">
    <source>
        <dbReference type="ARBA" id="ARBA00022679"/>
    </source>
</evidence>
<dbReference type="STRING" id="888268.A0A1E5VVD0"/>
<evidence type="ECO:0008006" key="8">
    <source>
        <dbReference type="Google" id="ProtNLM"/>
    </source>
</evidence>
<dbReference type="OrthoDB" id="627023at2759"/>
<organism evidence="6 7">
    <name type="scientific">Dichanthelium oligosanthes</name>
    <dbReference type="NCBI Taxonomy" id="888268"/>
    <lineage>
        <taxon>Eukaryota</taxon>
        <taxon>Viridiplantae</taxon>
        <taxon>Streptophyta</taxon>
        <taxon>Embryophyta</taxon>
        <taxon>Tracheophyta</taxon>
        <taxon>Spermatophyta</taxon>
        <taxon>Magnoliopsida</taxon>
        <taxon>Liliopsida</taxon>
        <taxon>Poales</taxon>
        <taxon>Poaceae</taxon>
        <taxon>PACMAD clade</taxon>
        <taxon>Panicoideae</taxon>
        <taxon>Panicodae</taxon>
        <taxon>Paniceae</taxon>
        <taxon>Dichantheliinae</taxon>
        <taxon>Dichanthelium</taxon>
    </lineage>
</organism>
<accession>A0A1E5VVD0</accession>
<evidence type="ECO:0000313" key="6">
    <source>
        <dbReference type="EMBL" id="OEL29075.1"/>
    </source>
</evidence>
<dbReference type="GO" id="GO:0016757">
    <property type="term" value="F:glycosyltransferase activity"/>
    <property type="evidence" value="ECO:0007669"/>
    <property type="project" value="UniProtKB-KW"/>
</dbReference>
<dbReference type="InterPro" id="IPR044174">
    <property type="entry name" value="BC10-like"/>
</dbReference>
<evidence type="ECO:0000256" key="4">
    <source>
        <dbReference type="ARBA" id="ARBA00023136"/>
    </source>
</evidence>
<evidence type="ECO:0000256" key="5">
    <source>
        <dbReference type="ARBA" id="ARBA00023180"/>
    </source>
</evidence>
<gene>
    <name evidence="6" type="ORF">BAE44_0009905</name>
</gene>
<dbReference type="Proteomes" id="UP000095767">
    <property type="component" value="Unassembled WGS sequence"/>
</dbReference>
<keyword evidence="5" id="KW-0325">Glycoprotein</keyword>
<dbReference type="GO" id="GO:0016020">
    <property type="term" value="C:membrane"/>
    <property type="evidence" value="ECO:0007669"/>
    <property type="project" value="UniProtKB-SubCell"/>
</dbReference>
<dbReference type="PANTHER" id="PTHR31042:SF73">
    <property type="match status" value="1"/>
</dbReference>
<dbReference type="AlphaFoldDB" id="A0A1E5VVD0"/>
<evidence type="ECO:0000313" key="7">
    <source>
        <dbReference type="Proteomes" id="UP000095767"/>
    </source>
</evidence>
<comment type="caution">
    <text evidence="6">The sequence shown here is derived from an EMBL/GenBank/DDBJ whole genome shotgun (WGS) entry which is preliminary data.</text>
</comment>
<sequence length="305" mass="34412">MHNMTDEELFRWASMAPKLHGTPYHRVPKVAFMFLVRGDLPLRPLWEKFFEGHHGLYSIYVHTNPSHTGSPPMDSVFYGRMIPSQITTWGGVTLVEAERRLLANALLDLGNERFALLSESCIPLYNFSTVYAVLTVSAAGTSFVESIVTPARYRPLFALRNNISVAQWRKGSQWFEVDRAVAAEVVADGTYFPTFRENCAAEKLCVVDEHYMSTLLSALRWRRNANRTLTFADWDRHRRSGSHPHTHGAEEVTEELIRGIRGGAGRGNCTYNDRASGVCFVFARKFAPDTLEPLLRLAPKAMGFG</sequence>
<evidence type="ECO:0000256" key="2">
    <source>
        <dbReference type="ARBA" id="ARBA00022676"/>
    </source>
</evidence>
<reference evidence="6 7" key="1">
    <citation type="submission" date="2016-09" db="EMBL/GenBank/DDBJ databases">
        <title>The draft genome of Dichanthelium oligosanthes: A C3 panicoid grass species.</title>
        <authorList>
            <person name="Studer A.J."/>
            <person name="Schnable J.C."/>
            <person name="Brutnell T.P."/>
        </authorList>
    </citation>
    <scope>NUCLEOTIDE SEQUENCE [LARGE SCALE GENOMIC DNA]</scope>
    <source>
        <strain evidence="7">cv. Kellogg 1175</strain>
        <tissue evidence="6">Leaf</tissue>
    </source>
</reference>